<evidence type="ECO:0000313" key="3">
    <source>
        <dbReference type="Proteomes" id="UP000203745"/>
    </source>
</evidence>
<sequence>MPLIHPPDHTNAIRIAAVFLGVTLTIYALRVNTLPHVGDNIHALPHGGRYQDGTKTIFYNSPFRSQVPSTLPAILALILPAIIYALSRHHRTRVVTAWADTHHHHHHPA</sequence>
<gene>
    <name evidence="2" type="primary">TGBp2</name>
</gene>
<accession>A0A220NQ60</accession>
<dbReference type="InterPro" id="IPR001896">
    <property type="entry name" value="Plant_vir_prot"/>
</dbReference>
<feature type="transmembrane region" description="Helical" evidence="1">
    <location>
        <begin position="69"/>
        <end position="86"/>
    </location>
</feature>
<feature type="transmembrane region" description="Helical" evidence="1">
    <location>
        <begin position="12"/>
        <end position="29"/>
    </location>
</feature>
<organism evidence="2">
    <name type="scientific">Vanilla virus X</name>
    <dbReference type="NCBI Taxonomy" id="2016427"/>
    <lineage>
        <taxon>Viruses</taxon>
        <taxon>Riboviria</taxon>
        <taxon>Orthornavirae</taxon>
        <taxon>Kitrinoviricota</taxon>
        <taxon>Alsuviricetes</taxon>
        <taxon>Tymovirales</taxon>
        <taxon>Alphaflexiviridae</taxon>
        <taxon>Potexvirus</taxon>
        <taxon>Potexvirus ecsvanillae</taxon>
    </lineage>
</organism>
<keyword evidence="3" id="KW-1185">Reference proteome</keyword>
<dbReference type="OrthoDB" id="20634at10239"/>
<dbReference type="EMBL" id="MF150240">
    <property type="protein sequence ID" value="ASJ78787.1"/>
    <property type="molecule type" value="Genomic_RNA"/>
</dbReference>
<name>A0A220NQ60_9VIRU</name>
<evidence type="ECO:0000256" key="1">
    <source>
        <dbReference type="SAM" id="Phobius"/>
    </source>
</evidence>
<keyword evidence="1" id="KW-0472">Membrane</keyword>
<proteinExistence type="predicted"/>
<dbReference type="Pfam" id="PF01307">
    <property type="entry name" value="Plant_vir_prot"/>
    <property type="match status" value="1"/>
</dbReference>
<protein>
    <submittedName>
        <fullName evidence="2">Triple gene block protein 2</fullName>
    </submittedName>
</protein>
<dbReference type="Proteomes" id="UP000203745">
    <property type="component" value="Segment"/>
</dbReference>
<keyword evidence="1" id="KW-0812">Transmembrane</keyword>
<evidence type="ECO:0000313" key="2">
    <source>
        <dbReference type="EMBL" id="ASJ78787.1"/>
    </source>
</evidence>
<keyword evidence="1" id="KW-1133">Transmembrane helix</keyword>
<reference evidence="2" key="1">
    <citation type="submission" date="2017-05" db="EMBL/GenBank/DDBJ databases">
        <title>Two novel virus species in the Alphaflexiviridae family revealed by deep sequencing of the Vanilla (Orchidaceae) virome.</title>
        <authorList>
            <person name="Grisoni M."/>
            <person name="Marais A."/>
            <person name="Filloux D."/>
            <person name="Saison A."/>
            <person name="Faure C."/>
            <person name="Julian C."/>
            <person name="Theil S."/>
            <person name="Contreras S."/>
            <person name="Teycheney P.-Y."/>
            <person name="Roumagnac P."/>
            <person name="Candresse T."/>
        </authorList>
    </citation>
    <scope>NUCLEOTIDE SEQUENCE [LARGE SCALE GENOMIC DNA]</scope>
    <source>
        <strain evidence="2">CRV2148POT</strain>
    </source>
</reference>